<dbReference type="Gene3D" id="3.30.1490.120">
    <property type="entry name" value="RNA polymerase Rpb7-like, N-terminal domain"/>
    <property type="match status" value="1"/>
</dbReference>
<dbReference type="GO" id="GO:0003899">
    <property type="term" value="F:DNA-directed RNA polymerase activity"/>
    <property type="evidence" value="ECO:0007669"/>
    <property type="project" value="UniProtKB-UniRule"/>
</dbReference>
<evidence type="ECO:0000259" key="5">
    <source>
        <dbReference type="PROSITE" id="PS50126"/>
    </source>
</evidence>
<dbReference type="NCBIfam" id="TIGR00448">
    <property type="entry name" value="rpoE"/>
    <property type="match status" value="1"/>
</dbReference>
<dbReference type="EMBL" id="CP006867">
    <property type="protein sequence ID" value="ALU11871.1"/>
    <property type="molecule type" value="Genomic_DNA"/>
</dbReference>
<comment type="domain">
    <text evidence="4">Forms 2 domains with an elongated structure; Rpo4 packs into the hinge region between the 2 domains.</text>
</comment>
<dbReference type="CDD" id="cd04331">
    <property type="entry name" value="RNAP_E_N"/>
    <property type="match status" value="1"/>
</dbReference>
<evidence type="ECO:0000313" key="6">
    <source>
        <dbReference type="EMBL" id="ALU11871.1"/>
    </source>
</evidence>
<proteinExistence type="inferred from homology"/>
<dbReference type="GO" id="GO:0003677">
    <property type="term" value="F:DNA binding"/>
    <property type="evidence" value="ECO:0007669"/>
    <property type="project" value="InterPro"/>
</dbReference>
<dbReference type="AlphaFoldDB" id="A0A0U3FNG1"/>
<comment type="similarity">
    <text evidence="1 4">Belongs to the eukaryotic RPB7/RPC8 RNA polymerase subunit family.</text>
</comment>
<protein>
    <recommendedName>
        <fullName evidence="4">DNA-directed RNA polymerase subunit Rpo7</fullName>
        <ecNumber evidence="4">2.7.7.6</ecNumber>
    </recommendedName>
    <alternativeName>
        <fullName evidence="4">DNA-directed RNA polymerase subunit E</fullName>
    </alternativeName>
</protein>
<dbReference type="Gene3D" id="2.40.50.140">
    <property type="entry name" value="Nucleic acid-binding proteins"/>
    <property type="match status" value="1"/>
</dbReference>
<evidence type="ECO:0000256" key="4">
    <source>
        <dbReference type="HAMAP-Rule" id="MF_00865"/>
    </source>
</evidence>
<dbReference type="GeneID" id="30680504"/>
<dbReference type="Proteomes" id="UP000060778">
    <property type="component" value="Chromosome"/>
</dbReference>
<dbReference type="InterPro" id="IPR046399">
    <property type="entry name" value="RNApol_Rpo7"/>
</dbReference>
<keyword evidence="4 6" id="KW-0548">Nucleotidyltransferase</keyword>
<reference evidence="6 7" key="1">
    <citation type="submission" date="2013-11" db="EMBL/GenBank/DDBJ databases">
        <title>Comparative genomics of Ignicoccus.</title>
        <authorList>
            <person name="Podar M."/>
        </authorList>
    </citation>
    <scope>NUCLEOTIDE SEQUENCE [LARGE SCALE GENOMIC DNA]</scope>
    <source>
        <strain evidence="6 7">DSM 13165</strain>
    </source>
</reference>
<dbReference type="GO" id="GO:0006352">
    <property type="term" value="P:DNA-templated transcription initiation"/>
    <property type="evidence" value="ECO:0007669"/>
    <property type="project" value="InterPro"/>
</dbReference>
<feature type="domain" description="S1 motif" evidence="5">
    <location>
        <begin position="82"/>
        <end position="163"/>
    </location>
</feature>
<evidence type="ECO:0000313" key="7">
    <source>
        <dbReference type="Proteomes" id="UP000060778"/>
    </source>
</evidence>
<dbReference type="InterPro" id="IPR003029">
    <property type="entry name" value="S1_domain"/>
</dbReference>
<keyword evidence="7" id="KW-1185">Reference proteome</keyword>
<dbReference type="InterPro" id="IPR005576">
    <property type="entry name" value="Rpb7-like_N"/>
</dbReference>
<evidence type="ECO:0000256" key="2">
    <source>
        <dbReference type="ARBA" id="ARBA00022478"/>
    </source>
</evidence>
<dbReference type="STRING" id="940295.EYM_05605"/>
<dbReference type="InterPro" id="IPR045113">
    <property type="entry name" value="Rpb7-like"/>
</dbReference>
<dbReference type="Pfam" id="PF03876">
    <property type="entry name" value="SHS2_Rpb7-N"/>
    <property type="match status" value="1"/>
</dbReference>
<dbReference type="KEGG" id="iis:EYM_05605"/>
<dbReference type="PATRIC" id="fig|940295.4.peg.1079"/>
<dbReference type="SUPFAM" id="SSF50249">
    <property type="entry name" value="Nucleic acid-binding proteins"/>
    <property type="match status" value="1"/>
</dbReference>
<dbReference type="SUPFAM" id="SSF88798">
    <property type="entry name" value="N-terminal, heterodimerisation domain of RBP7 (RpoE)"/>
    <property type="match status" value="1"/>
</dbReference>
<dbReference type="Pfam" id="PF00575">
    <property type="entry name" value="S1"/>
    <property type="match status" value="1"/>
</dbReference>
<comment type="catalytic activity">
    <reaction evidence="4">
        <text>RNA(n) + a ribonucleoside 5'-triphosphate = RNA(n+1) + diphosphate</text>
        <dbReference type="Rhea" id="RHEA:21248"/>
        <dbReference type="Rhea" id="RHEA-COMP:14527"/>
        <dbReference type="Rhea" id="RHEA-COMP:17342"/>
        <dbReference type="ChEBI" id="CHEBI:33019"/>
        <dbReference type="ChEBI" id="CHEBI:61557"/>
        <dbReference type="ChEBI" id="CHEBI:140395"/>
        <dbReference type="EC" id="2.7.7.6"/>
    </reaction>
</comment>
<comment type="subcellular location">
    <subcellularLocation>
        <location evidence="4">Cytoplasm</location>
    </subcellularLocation>
</comment>
<dbReference type="InterPro" id="IPR012340">
    <property type="entry name" value="NA-bd_OB-fold"/>
</dbReference>
<dbReference type="EC" id="2.7.7.6" evidence="4"/>
<dbReference type="InterPro" id="IPR004519">
    <property type="entry name" value="RNAP_E/RPC8"/>
</dbReference>
<name>A0A0U3FNG1_9CREN</name>
<dbReference type="HAMAP" id="MF_00865">
    <property type="entry name" value="RNApol_arch_Rpo7"/>
    <property type="match status" value="1"/>
</dbReference>
<dbReference type="GO" id="GO:0000428">
    <property type="term" value="C:DNA-directed RNA polymerase complex"/>
    <property type="evidence" value="ECO:0007669"/>
    <property type="project" value="UniProtKB-KW"/>
</dbReference>
<dbReference type="PROSITE" id="PS50126">
    <property type="entry name" value="S1"/>
    <property type="match status" value="1"/>
</dbReference>
<dbReference type="SMART" id="SM00316">
    <property type="entry name" value="S1"/>
    <property type="match status" value="1"/>
</dbReference>
<dbReference type="GO" id="GO:0005737">
    <property type="term" value="C:cytoplasm"/>
    <property type="evidence" value="ECO:0007669"/>
    <property type="project" value="UniProtKB-SubCell"/>
</dbReference>
<dbReference type="RefSeq" id="WP_075050030.1">
    <property type="nucleotide sequence ID" value="NZ_CP006867.1"/>
</dbReference>
<comment type="function">
    <text evidence="4">DNA-dependent RNA polymerase (RNAP) catalyzes the transcription of DNA into RNA using the four ribonucleoside triphosphates as substrates.</text>
</comment>
<evidence type="ECO:0000256" key="1">
    <source>
        <dbReference type="ARBA" id="ARBA00009307"/>
    </source>
</evidence>
<keyword evidence="4 6" id="KW-0808">Transferase</keyword>
<dbReference type="PANTHER" id="PTHR12709:SF4">
    <property type="entry name" value="DNA-DIRECTED RNA POLYMERASE II SUBUNIT RPB7"/>
    <property type="match status" value="1"/>
</dbReference>
<dbReference type="InterPro" id="IPR036898">
    <property type="entry name" value="RNA_pol_Rpb7-like_N_sf"/>
</dbReference>
<keyword evidence="2 4" id="KW-0240">DNA-directed RNA polymerase</keyword>
<sequence length="177" mass="19822">MYRIYKFKDVVRIPPERFGEDLKKVALDILREDYEGTVDRELGIVLTVTDVKIEEEGYILPGDGATYHEVEFSLIAFVPLRHEVVEGIVDNVNPKAGVEVNIGPINAFAHRSQLGDDRFIYDPATGSMVGERTKIRIKKGDKVRGKIVQVSYANEVRIGITMRQPYLGKIEDGGNGS</sequence>
<dbReference type="NCBIfam" id="NF006333">
    <property type="entry name" value="PRK08563.1"/>
    <property type="match status" value="1"/>
</dbReference>
<organism evidence="6 7">
    <name type="scientific">Ignicoccus islandicus DSM 13165</name>
    <dbReference type="NCBI Taxonomy" id="940295"/>
    <lineage>
        <taxon>Archaea</taxon>
        <taxon>Thermoproteota</taxon>
        <taxon>Thermoprotei</taxon>
        <taxon>Desulfurococcales</taxon>
        <taxon>Desulfurococcaceae</taxon>
        <taxon>Ignicoccus</taxon>
    </lineage>
</organism>
<dbReference type="PANTHER" id="PTHR12709">
    <property type="entry name" value="DNA-DIRECTED RNA POLYMERASE II, III"/>
    <property type="match status" value="1"/>
</dbReference>
<keyword evidence="4" id="KW-0963">Cytoplasm</keyword>
<keyword evidence="3 4" id="KW-0804">Transcription</keyword>
<evidence type="ECO:0000256" key="3">
    <source>
        <dbReference type="ARBA" id="ARBA00023163"/>
    </source>
</evidence>
<gene>
    <name evidence="4" type="primary">rpo7</name>
    <name evidence="4" type="synonym">rpoE</name>
    <name evidence="6" type="ORF">EYM_05605</name>
</gene>
<accession>A0A0U3FNG1</accession>
<comment type="subunit">
    <text evidence="4">Part of the RNA polymerase complex. Forms a stalk with Rpo4 that extends from the main structure.</text>
</comment>
<dbReference type="OrthoDB" id="7927at2157"/>